<reference evidence="2" key="1">
    <citation type="submission" date="2020-07" db="EMBL/GenBank/DDBJ databases">
        <title>Description of Mycobacterium gordonae subsp. intergordonae subsp.nov. and Mycobacterium gordonae subsp. gordonae subsp. nov.</title>
        <authorList>
            <person name="Huang H."/>
        </authorList>
    </citation>
    <scope>NUCLEOTIDE SEQUENCE [LARGE SCALE GENOMIC DNA]</scope>
    <source>
        <strain evidence="2">24T</strain>
    </source>
</reference>
<gene>
    <name evidence="2" type="ORF">H0P51_27875</name>
</gene>
<evidence type="ECO:0000313" key="2">
    <source>
        <dbReference type="EMBL" id="QLL07408.1"/>
    </source>
</evidence>
<dbReference type="InterPro" id="IPR037401">
    <property type="entry name" value="SnoaL-like"/>
</dbReference>
<dbReference type="KEGG" id="mgor:H0P51_27875"/>
<dbReference type="RefSeq" id="WP_180915982.1">
    <property type="nucleotide sequence ID" value="NZ_CP059165.1"/>
</dbReference>
<proteinExistence type="predicted"/>
<dbReference type="EMBL" id="CP059165">
    <property type="protein sequence ID" value="QLL07408.1"/>
    <property type="molecule type" value="Genomic_DNA"/>
</dbReference>
<evidence type="ECO:0000259" key="1">
    <source>
        <dbReference type="Pfam" id="PF12680"/>
    </source>
</evidence>
<dbReference type="SUPFAM" id="SSF54427">
    <property type="entry name" value="NTF2-like"/>
    <property type="match status" value="1"/>
</dbReference>
<protein>
    <submittedName>
        <fullName evidence="2">Nuclear transport factor 2 family protein</fullName>
    </submittedName>
</protein>
<dbReference type="Gene3D" id="3.10.450.50">
    <property type="match status" value="1"/>
</dbReference>
<evidence type="ECO:0000313" key="3">
    <source>
        <dbReference type="Proteomes" id="UP000510682"/>
    </source>
</evidence>
<sequence length="142" mass="15599">MERTAIAVATEFFERLSDNDLPGAMGLLSQDCAVWIASTSPGGAGDYAGTSVPKDSFAAMMARSQQLAARGMQFTIHRSLTDDDTAAIEVESRAELSDGRIYSNRYTFWLIVKDSRITGLSEYFDTKYAQDFFLGLLSGDKE</sequence>
<keyword evidence="3" id="KW-1185">Reference proteome</keyword>
<dbReference type="Pfam" id="PF12680">
    <property type="entry name" value="SnoaL_2"/>
    <property type="match status" value="1"/>
</dbReference>
<dbReference type="Proteomes" id="UP000510682">
    <property type="component" value="Chromosome"/>
</dbReference>
<dbReference type="InterPro" id="IPR032710">
    <property type="entry name" value="NTF2-like_dom_sf"/>
</dbReference>
<feature type="domain" description="SnoaL-like" evidence="1">
    <location>
        <begin position="10"/>
        <end position="118"/>
    </location>
</feature>
<dbReference type="AlphaFoldDB" id="A0A7D6DY91"/>
<accession>A0A7D6DY91</accession>
<reference evidence="2" key="2">
    <citation type="submission" date="2020-07" db="EMBL/GenBank/DDBJ databases">
        <authorList>
            <person name="Yu X."/>
        </authorList>
    </citation>
    <scope>NUCLEOTIDE SEQUENCE [LARGE SCALE GENOMIC DNA]</scope>
    <source>
        <strain evidence="2">24T</strain>
    </source>
</reference>
<name>A0A7D6DY91_9MYCO</name>
<organism evidence="2 3">
    <name type="scientific">Mycobacterium vicinigordonae</name>
    <dbReference type="NCBI Taxonomy" id="1719132"/>
    <lineage>
        <taxon>Bacteria</taxon>
        <taxon>Bacillati</taxon>
        <taxon>Actinomycetota</taxon>
        <taxon>Actinomycetes</taxon>
        <taxon>Mycobacteriales</taxon>
        <taxon>Mycobacteriaceae</taxon>
        <taxon>Mycobacterium</taxon>
    </lineage>
</organism>